<evidence type="ECO:0000259" key="9">
    <source>
        <dbReference type="SMART" id="SM00803"/>
    </source>
</evidence>
<organism evidence="10 11">
    <name type="scientific">Pyrrhoderma noxium</name>
    <dbReference type="NCBI Taxonomy" id="2282107"/>
    <lineage>
        <taxon>Eukaryota</taxon>
        <taxon>Fungi</taxon>
        <taxon>Dikarya</taxon>
        <taxon>Basidiomycota</taxon>
        <taxon>Agaricomycotina</taxon>
        <taxon>Agaricomycetes</taxon>
        <taxon>Hymenochaetales</taxon>
        <taxon>Hymenochaetaceae</taxon>
        <taxon>Pyrrhoderma</taxon>
    </lineage>
</organism>
<accession>A0A286UCU2</accession>
<evidence type="ECO:0000313" key="11">
    <source>
        <dbReference type="Proteomes" id="UP000217199"/>
    </source>
</evidence>
<dbReference type="SUPFAM" id="SSF47113">
    <property type="entry name" value="Histone-fold"/>
    <property type="match status" value="1"/>
</dbReference>
<dbReference type="GO" id="GO:0000124">
    <property type="term" value="C:SAGA complex"/>
    <property type="evidence" value="ECO:0007669"/>
    <property type="project" value="InterPro"/>
</dbReference>
<feature type="domain" description="TATA box binding protein associated factor (TAF) histone-like fold" evidence="9">
    <location>
        <begin position="14"/>
        <end position="78"/>
    </location>
</feature>
<evidence type="ECO:0000256" key="3">
    <source>
        <dbReference type="ARBA" id="ARBA00023015"/>
    </source>
</evidence>
<reference evidence="10 11" key="1">
    <citation type="journal article" date="2017" name="Mol. Ecol.">
        <title>Comparative and population genomic landscape of Phellinus noxius: A hypervariable fungus causing root rot in trees.</title>
        <authorList>
            <person name="Chung C.L."/>
            <person name="Lee T.J."/>
            <person name="Akiba M."/>
            <person name="Lee H.H."/>
            <person name="Kuo T.H."/>
            <person name="Liu D."/>
            <person name="Ke H.M."/>
            <person name="Yokoi T."/>
            <person name="Roa M.B."/>
            <person name="Lu M.J."/>
            <person name="Chang Y.Y."/>
            <person name="Ann P.J."/>
            <person name="Tsai J.N."/>
            <person name="Chen C.Y."/>
            <person name="Tzean S.S."/>
            <person name="Ota Y."/>
            <person name="Hattori T."/>
            <person name="Sahashi N."/>
            <person name="Liou R.F."/>
            <person name="Kikuchi T."/>
            <person name="Tsai I.J."/>
        </authorList>
    </citation>
    <scope>NUCLEOTIDE SEQUENCE [LARGE SCALE GENOMIC DNA]</scope>
    <source>
        <strain evidence="10 11">FFPRI411160</strain>
    </source>
</reference>
<dbReference type="Proteomes" id="UP000217199">
    <property type="component" value="Unassembled WGS sequence"/>
</dbReference>
<dbReference type="InterPro" id="IPR016024">
    <property type="entry name" value="ARM-type_fold"/>
</dbReference>
<dbReference type="GO" id="GO:0003713">
    <property type="term" value="F:transcription coactivator activity"/>
    <property type="evidence" value="ECO:0007669"/>
    <property type="project" value="TreeGrafter"/>
</dbReference>
<dbReference type="InterPro" id="IPR009072">
    <property type="entry name" value="Histone-fold"/>
</dbReference>
<dbReference type="FunFam" id="1.10.20.10:FF:000033">
    <property type="entry name" value="Transcription initiation factor TFIID complex subunit"/>
    <property type="match status" value="1"/>
</dbReference>
<protein>
    <recommendedName>
        <fullName evidence="6">TBP-associated factor 6</fullName>
    </recommendedName>
    <alternativeName>
        <fullName evidence="7">Transcription initiation factor TFIID subunit 6</fullName>
    </alternativeName>
</protein>
<dbReference type="FunCoup" id="A0A286UCU2">
    <property type="interactions" value="445"/>
</dbReference>
<keyword evidence="11" id="KW-1185">Reference proteome</keyword>
<evidence type="ECO:0000256" key="6">
    <source>
        <dbReference type="ARBA" id="ARBA00076308"/>
    </source>
</evidence>
<dbReference type="GO" id="GO:0051123">
    <property type="term" value="P:RNA polymerase II preinitiation complex assembly"/>
    <property type="evidence" value="ECO:0007669"/>
    <property type="project" value="TreeGrafter"/>
</dbReference>
<evidence type="ECO:0000256" key="2">
    <source>
        <dbReference type="ARBA" id="ARBA00007688"/>
    </source>
</evidence>
<proteinExistence type="inferred from homology"/>
<dbReference type="GO" id="GO:0003743">
    <property type="term" value="F:translation initiation factor activity"/>
    <property type="evidence" value="ECO:0007669"/>
    <property type="project" value="UniProtKB-KW"/>
</dbReference>
<evidence type="ECO:0000256" key="5">
    <source>
        <dbReference type="ARBA" id="ARBA00023242"/>
    </source>
</evidence>
<dbReference type="InterPro" id="IPR037796">
    <property type="entry name" value="TAF6"/>
</dbReference>
<dbReference type="InterPro" id="IPR011442">
    <property type="entry name" value="TAF6_C"/>
</dbReference>
<dbReference type="Gene3D" id="1.10.20.10">
    <property type="entry name" value="Histone, subunit A"/>
    <property type="match status" value="1"/>
</dbReference>
<dbReference type="EMBL" id="NBII01000007">
    <property type="protein sequence ID" value="PAV17432.1"/>
    <property type="molecule type" value="Genomic_DNA"/>
</dbReference>
<evidence type="ECO:0000256" key="1">
    <source>
        <dbReference type="ARBA" id="ARBA00004123"/>
    </source>
</evidence>
<comment type="caution">
    <text evidence="10">The sequence shown here is derived from an EMBL/GenBank/DDBJ whole genome shotgun (WGS) entry which is preliminary data.</text>
</comment>
<dbReference type="STRING" id="2282107.A0A286UCU2"/>
<name>A0A286UCU2_9AGAM</name>
<evidence type="ECO:0000256" key="8">
    <source>
        <dbReference type="SAM" id="MobiDB-lite"/>
    </source>
</evidence>
<dbReference type="GO" id="GO:0006325">
    <property type="term" value="P:chromatin organization"/>
    <property type="evidence" value="ECO:0007669"/>
    <property type="project" value="UniProtKB-ARBA"/>
</dbReference>
<evidence type="ECO:0000313" key="10">
    <source>
        <dbReference type="EMBL" id="PAV17432.1"/>
    </source>
</evidence>
<dbReference type="PANTHER" id="PTHR10221:SF9">
    <property type="entry name" value="TRANSCRIPTION INITIATION FACTOR TFIID SUBUNIT 6"/>
    <property type="match status" value="1"/>
</dbReference>
<dbReference type="CDD" id="cd08050">
    <property type="entry name" value="TAF6C"/>
    <property type="match status" value="1"/>
</dbReference>
<evidence type="ECO:0000256" key="7">
    <source>
        <dbReference type="ARBA" id="ARBA00093655"/>
    </source>
</evidence>
<dbReference type="GO" id="GO:0005669">
    <property type="term" value="C:transcription factor TFIID complex"/>
    <property type="evidence" value="ECO:0007669"/>
    <property type="project" value="InterPro"/>
</dbReference>
<comment type="similarity">
    <text evidence="2">Belongs to the TAF6 family.</text>
</comment>
<feature type="compositionally biased region" description="Polar residues" evidence="8">
    <location>
        <begin position="167"/>
        <end position="178"/>
    </location>
</feature>
<dbReference type="Pfam" id="PF07571">
    <property type="entry name" value="TAF6_C"/>
    <property type="match status" value="1"/>
</dbReference>
<keyword evidence="5" id="KW-0539">Nucleus</keyword>
<dbReference type="InParanoid" id="A0A286UCU2"/>
<dbReference type="OrthoDB" id="361039at2759"/>
<evidence type="ECO:0000256" key="4">
    <source>
        <dbReference type="ARBA" id="ARBA00023163"/>
    </source>
</evidence>
<dbReference type="GO" id="GO:0046695">
    <property type="term" value="C:SLIK (SAGA-like) complex"/>
    <property type="evidence" value="ECO:0007669"/>
    <property type="project" value="InterPro"/>
</dbReference>
<gene>
    <name evidence="10" type="ORF">PNOK_0749600</name>
</gene>
<dbReference type="GO" id="GO:0046982">
    <property type="term" value="F:protein heterodimerization activity"/>
    <property type="evidence" value="ECO:0007669"/>
    <property type="project" value="InterPro"/>
</dbReference>
<keyword evidence="3" id="KW-0805">Transcription regulation</keyword>
<dbReference type="InterPro" id="IPR046344">
    <property type="entry name" value="TAF6_C_sf"/>
</dbReference>
<comment type="subcellular location">
    <subcellularLocation>
        <location evidence="1">Nucleus</location>
    </subcellularLocation>
</comment>
<feature type="region of interest" description="Disordered" evidence="8">
    <location>
        <begin position="151"/>
        <end position="194"/>
    </location>
</feature>
<dbReference type="PANTHER" id="PTHR10221">
    <property type="entry name" value="TRANSCRIPTION INITIATION FACTOR TFIID SUBUNIT 6"/>
    <property type="match status" value="1"/>
</dbReference>
<dbReference type="Gene3D" id="1.25.40.770">
    <property type="entry name" value="TAF6, C-terminal HEAT repeat domain"/>
    <property type="match status" value="1"/>
</dbReference>
<dbReference type="Pfam" id="PF02969">
    <property type="entry name" value="TAF"/>
    <property type="match status" value="1"/>
</dbReference>
<sequence length="476" mass="51628">MSKQKAKATTQEAGLYKAESVKDVAESLNINNLSDAIASALASDVEYRIHQVIQEASRFTRHARRTTMTTSDIDQALRVLNIEPLYGHSAHNPPTFKRALPYPTAPAAGSVYFVEDEEIDFDRVVREEKVPLPKHPHWTSHWLAVEGVQPLIPENPPAIPREEPDTKASTPPRTGTQFPPTPPSPSRHSASFTNGKSNQLLVKQVLSRELQLYYTRLTSTLIPPTDDGRRTAALSSLRADAGLQTLLPYLVKWIGDGVVGVLRDASPSENDARALEVYLDATAALLDNNTLFVEPYLHQMLPPVLSILLYSDLPASHSTQLRVKASDTLSHLLTQHSTTYPSLSPRIMKTLLLALLTPGKSKGTREGAVRGLGGVGKEAVRKGLLEGGGARMIGLECAGSGDSVHLIAAVMDAFRILCTPSSNSRPLNPSSPEDAKLMGELAATLGPFFAARVSPDGQWARSILYGEQSGAVPMEY</sequence>
<dbReference type="CDD" id="cd22931">
    <property type="entry name" value="HFD_TAF6"/>
    <property type="match status" value="1"/>
</dbReference>
<dbReference type="GO" id="GO:0016251">
    <property type="term" value="F:RNA polymerase II general transcription initiation factor activity"/>
    <property type="evidence" value="ECO:0007669"/>
    <property type="project" value="InterPro"/>
</dbReference>
<dbReference type="InterPro" id="IPR004823">
    <property type="entry name" value="TAF_TATA-bd_Histone-like_dom"/>
</dbReference>
<keyword evidence="4" id="KW-0804">Transcription</keyword>
<dbReference type="SMART" id="SM00803">
    <property type="entry name" value="TAF"/>
    <property type="match status" value="1"/>
</dbReference>
<dbReference type="SUPFAM" id="SSF48371">
    <property type="entry name" value="ARM repeat"/>
    <property type="match status" value="1"/>
</dbReference>
<dbReference type="AlphaFoldDB" id="A0A286UCU2"/>